<dbReference type="GO" id="GO:0005634">
    <property type="term" value="C:nucleus"/>
    <property type="evidence" value="ECO:0007669"/>
    <property type="project" value="UniProtKB-SubCell"/>
</dbReference>
<dbReference type="PANTHER" id="PTHR23418:SF0">
    <property type="entry name" value="ACIREDUCTONE DIOXYGENASE"/>
    <property type="match status" value="1"/>
</dbReference>
<dbReference type="InterPro" id="IPR014710">
    <property type="entry name" value="RmlC-like_jellyroll"/>
</dbReference>
<dbReference type="Gene3D" id="2.60.120.10">
    <property type="entry name" value="Jelly Rolls"/>
    <property type="match status" value="1"/>
</dbReference>
<dbReference type="FunFam" id="2.60.120.10:FF:000099">
    <property type="entry name" value="1,2-dihydroxy-3-keto-5-methylthiopentene dioxygenase"/>
    <property type="match status" value="1"/>
</dbReference>
<dbReference type="Proteomes" id="UP001212841">
    <property type="component" value="Unassembled WGS sequence"/>
</dbReference>
<feature type="binding site" evidence="11">
    <location>
        <position position="90"/>
    </location>
    <ligand>
        <name>Ni(2+)</name>
        <dbReference type="ChEBI" id="CHEBI:49786"/>
        <note>for nickel-dependent acireductone dioxygenase activity</note>
    </ligand>
</feature>
<dbReference type="GO" id="GO:0005737">
    <property type="term" value="C:cytoplasm"/>
    <property type="evidence" value="ECO:0007669"/>
    <property type="project" value="UniProtKB-SubCell"/>
</dbReference>
<comment type="function">
    <text evidence="11">Catalyzes 2 different reactions between oxygen and the acireductone 1,2-dihydroxy-3-keto-5-methylthiopentene (DHK-MTPene) depending upon the metal bound in the active site. Fe-containing acireductone dioxygenase (Fe-ARD) produces formate and 2-keto-4-methylthiobutyrate (KMTB), the alpha-ketoacid precursor of methionine in the methionine recycle pathway. Ni-containing acireductone dioxygenase (Ni-ARD) produces methylthiopropionate, carbon monoxide and formate, and does not lie on the methionine recycle pathway.</text>
</comment>
<dbReference type="HAMAP" id="MF_03154">
    <property type="entry name" value="Salvage_MtnD_euk"/>
    <property type="match status" value="1"/>
</dbReference>
<keyword evidence="7 11" id="KW-0560">Oxidoreductase</keyword>
<feature type="binding site" evidence="11">
    <location>
        <position position="90"/>
    </location>
    <ligand>
        <name>Fe(2+)</name>
        <dbReference type="ChEBI" id="CHEBI:29033"/>
        <note>for iron-dependent acireductone dioxygenase activity</note>
    </ligand>
</feature>
<dbReference type="Pfam" id="PF03079">
    <property type="entry name" value="ARD"/>
    <property type="match status" value="1"/>
</dbReference>
<dbReference type="EC" id="1.13.11.53" evidence="11"/>
<comment type="cofactor">
    <cofactor evidence="11">
        <name>Fe(2+)</name>
        <dbReference type="ChEBI" id="CHEBI:29033"/>
    </cofactor>
    <cofactor evidence="11">
        <name>Ni(2+)</name>
        <dbReference type="ChEBI" id="CHEBI:49786"/>
    </cofactor>
    <text evidence="11">Binds either 1 Fe or Ni cation per monomer. Iron-binding promotes an acireductone dioxygenase reaction producing 2-keto-4-methylthiobutyrate, while nickel-binding promotes an acireductone dioxygenase reaction producing 3-(methylsulfanyl)propanoate.</text>
</comment>
<dbReference type="GO" id="GO:0019509">
    <property type="term" value="P:L-methionine salvage from methylthioadenosine"/>
    <property type="evidence" value="ECO:0007669"/>
    <property type="project" value="UniProtKB-UniRule"/>
</dbReference>
<proteinExistence type="inferred from homology"/>
<evidence type="ECO:0000256" key="10">
    <source>
        <dbReference type="ARBA" id="ARBA00023242"/>
    </source>
</evidence>
<keyword evidence="4 11" id="KW-0028">Amino-acid biosynthesis</keyword>
<feature type="binding site" evidence="11">
    <location>
        <position position="133"/>
    </location>
    <ligand>
        <name>Fe(2+)</name>
        <dbReference type="ChEBI" id="CHEBI:29033"/>
        <note>for iron-dependent acireductone dioxygenase activity</note>
    </ligand>
</feature>
<evidence type="ECO:0000256" key="8">
    <source>
        <dbReference type="ARBA" id="ARBA00023004"/>
    </source>
</evidence>
<dbReference type="GO" id="GO:0010309">
    <property type="term" value="F:acireductone dioxygenase [iron(II)-requiring] activity"/>
    <property type="evidence" value="ECO:0007669"/>
    <property type="project" value="UniProtKB-UniRule"/>
</dbReference>
<dbReference type="InterPro" id="IPR027496">
    <property type="entry name" value="ARD_euk"/>
</dbReference>
<evidence type="ECO:0000256" key="6">
    <source>
        <dbReference type="ARBA" id="ARBA00022964"/>
    </source>
</evidence>
<feature type="binding site" evidence="11">
    <location>
        <position position="94"/>
    </location>
    <ligand>
        <name>Ni(2+)</name>
        <dbReference type="ChEBI" id="CHEBI:49786"/>
        <note>for nickel-dependent acireductone dioxygenase activity</note>
    </ligand>
</feature>
<keyword evidence="6 11" id="KW-0223">Dioxygenase</keyword>
<organism evidence="12 13">
    <name type="scientific">Rhizophlyctis rosea</name>
    <dbReference type="NCBI Taxonomy" id="64517"/>
    <lineage>
        <taxon>Eukaryota</taxon>
        <taxon>Fungi</taxon>
        <taxon>Fungi incertae sedis</taxon>
        <taxon>Chytridiomycota</taxon>
        <taxon>Chytridiomycota incertae sedis</taxon>
        <taxon>Chytridiomycetes</taxon>
        <taxon>Rhizophlyctidales</taxon>
        <taxon>Rhizophlyctidaceae</taxon>
        <taxon>Rhizophlyctis</taxon>
    </lineage>
</organism>
<keyword evidence="10 11" id="KW-0539">Nucleus</keyword>
<dbReference type="GO" id="GO:0016151">
    <property type="term" value="F:nickel cation binding"/>
    <property type="evidence" value="ECO:0007669"/>
    <property type="project" value="UniProtKB-UniRule"/>
</dbReference>
<keyword evidence="5 11" id="KW-0479">Metal-binding</keyword>
<dbReference type="SUPFAM" id="SSF51182">
    <property type="entry name" value="RmlC-like cupins"/>
    <property type="match status" value="1"/>
</dbReference>
<comment type="caution">
    <text evidence="12">The sequence shown here is derived from an EMBL/GenBank/DDBJ whole genome shotgun (WGS) entry which is preliminary data.</text>
</comment>
<comment type="catalytic activity">
    <reaction evidence="11">
        <text>1,2-dihydroxy-5-(methylsulfanyl)pent-1-en-3-one + O2 = 3-(methylsulfanyl)propanoate + CO + formate + 2 H(+)</text>
        <dbReference type="Rhea" id="RHEA:14161"/>
        <dbReference type="ChEBI" id="CHEBI:15378"/>
        <dbReference type="ChEBI" id="CHEBI:15379"/>
        <dbReference type="ChEBI" id="CHEBI:15740"/>
        <dbReference type="ChEBI" id="CHEBI:17245"/>
        <dbReference type="ChEBI" id="CHEBI:49016"/>
        <dbReference type="ChEBI" id="CHEBI:49252"/>
        <dbReference type="EC" id="1.13.11.53"/>
    </reaction>
</comment>
<evidence type="ECO:0000256" key="2">
    <source>
        <dbReference type="ARBA" id="ARBA00022490"/>
    </source>
</evidence>
<feature type="binding site" evidence="11">
    <location>
        <position position="88"/>
    </location>
    <ligand>
        <name>Ni(2+)</name>
        <dbReference type="ChEBI" id="CHEBI:49786"/>
        <note>for nickel-dependent acireductone dioxygenase activity</note>
    </ligand>
</feature>
<evidence type="ECO:0000256" key="5">
    <source>
        <dbReference type="ARBA" id="ARBA00022723"/>
    </source>
</evidence>
<protein>
    <recommendedName>
        <fullName evidence="11">Acireductone dioxygenase</fullName>
    </recommendedName>
    <alternativeName>
        <fullName evidence="11">Acireductone dioxygenase (Fe(2+)-requiring)</fullName>
        <shortName evidence="11">ARD'</shortName>
        <shortName evidence="11">Fe-ARD</shortName>
        <ecNumber evidence="11">1.13.11.54</ecNumber>
    </alternativeName>
    <alternativeName>
        <fullName evidence="11">Acireductone dioxygenase (Ni(2+)-requiring)</fullName>
        <shortName evidence="11">ARD</shortName>
        <shortName evidence="11">Ni-ARD</shortName>
        <ecNumber evidence="11">1.13.11.53</ecNumber>
    </alternativeName>
</protein>
<keyword evidence="13" id="KW-1185">Reference proteome</keyword>
<evidence type="ECO:0000256" key="4">
    <source>
        <dbReference type="ARBA" id="ARBA00022605"/>
    </source>
</evidence>
<reference evidence="12" key="1">
    <citation type="submission" date="2020-05" db="EMBL/GenBank/DDBJ databases">
        <title>Phylogenomic resolution of chytrid fungi.</title>
        <authorList>
            <person name="Stajich J.E."/>
            <person name="Amses K."/>
            <person name="Simmons R."/>
            <person name="Seto K."/>
            <person name="Myers J."/>
            <person name="Bonds A."/>
            <person name="Quandt C.A."/>
            <person name="Barry K."/>
            <person name="Liu P."/>
            <person name="Grigoriev I."/>
            <person name="Longcore J.E."/>
            <person name="James T.Y."/>
        </authorList>
    </citation>
    <scope>NUCLEOTIDE SEQUENCE</scope>
    <source>
        <strain evidence="12">JEL0318</strain>
    </source>
</reference>
<gene>
    <name evidence="11 12" type="primary">ADI1</name>
    <name evidence="12" type="ORF">HK097_007801</name>
</gene>
<dbReference type="GO" id="GO:0005506">
    <property type="term" value="F:iron ion binding"/>
    <property type="evidence" value="ECO:0007669"/>
    <property type="project" value="UniProtKB-UniRule"/>
</dbReference>
<keyword evidence="9 11" id="KW-0486">Methionine biosynthesis</keyword>
<dbReference type="InterPro" id="IPR011051">
    <property type="entry name" value="RmlC_Cupin_sf"/>
</dbReference>
<sequence length="197" mass="22591">MVQAWYYADSEQDGRELHQYTPNRPVSLEQLAAIGVEVSSVDVTQPDYIDKIDSICKERDYKNRDEITISKEKLPGYEEKLKIFFTEHLHEDEEIRFIVEGTGYFDVRSPGDQWIRIACGPSDLIVLPAGIYHRFTLDTSNYLKAMRLFKEDPKWTPLNRGPVTDENSYRQGYLESFVKAAGARFADEASLGISQAV</sequence>
<evidence type="ECO:0000256" key="11">
    <source>
        <dbReference type="HAMAP-Rule" id="MF_03154"/>
    </source>
</evidence>
<evidence type="ECO:0000256" key="1">
    <source>
        <dbReference type="ARBA" id="ARBA00000428"/>
    </source>
</evidence>
<name>A0AAD5SJF3_9FUNG</name>
<dbReference type="GO" id="GO:0010308">
    <property type="term" value="F:acireductone dioxygenase (Ni2+-requiring) activity"/>
    <property type="evidence" value="ECO:0007669"/>
    <property type="project" value="UniProtKB-UniRule"/>
</dbReference>
<dbReference type="InterPro" id="IPR004313">
    <property type="entry name" value="ARD"/>
</dbReference>
<dbReference type="AlphaFoldDB" id="A0AAD5SJF3"/>
<evidence type="ECO:0000313" key="12">
    <source>
        <dbReference type="EMBL" id="KAJ3056195.1"/>
    </source>
</evidence>
<evidence type="ECO:0000256" key="7">
    <source>
        <dbReference type="ARBA" id="ARBA00023002"/>
    </source>
</evidence>
<dbReference type="EMBL" id="JADGJD010000042">
    <property type="protein sequence ID" value="KAJ3056195.1"/>
    <property type="molecule type" value="Genomic_DNA"/>
</dbReference>
<keyword evidence="2 11" id="KW-0963">Cytoplasm</keyword>
<keyword evidence="8 11" id="KW-0408">Iron</keyword>
<feature type="binding site" evidence="11">
    <location>
        <position position="133"/>
    </location>
    <ligand>
        <name>Ni(2+)</name>
        <dbReference type="ChEBI" id="CHEBI:49786"/>
        <note>for nickel-dependent acireductone dioxygenase activity</note>
    </ligand>
</feature>
<evidence type="ECO:0000256" key="3">
    <source>
        <dbReference type="ARBA" id="ARBA00022596"/>
    </source>
</evidence>
<evidence type="ECO:0000313" key="13">
    <source>
        <dbReference type="Proteomes" id="UP001212841"/>
    </source>
</evidence>
<comment type="subcellular location">
    <subcellularLocation>
        <location evidence="11">Cytoplasm</location>
    </subcellularLocation>
    <subcellularLocation>
        <location evidence="11">Nucleus</location>
    </subcellularLocation>
</comment>
<keyword evidence="3 11" id="KW-0533">Nickel</keyword>
<comment type="similarity">
    <text evidence="11">Belongs to the acireductone dioxygenase (ARD) family.</text>
</comment>
<accession>A0AAD5SJF3</accession>
<dbReference type="CDD" id="cd02232">
    <property type="entry name" value="cupin_ARD"/>
    <property type="match status" value="1"/>
</dbReference>
<feature type="binding site" evidence="11">
    <location>
        <position position="94"/>
    </location>
    <ligand>
        <name>Fe(2+)</name>
        <dbReference type="ChEBI" id="CHEBI:29033"/>
        <note>for iron-dependent acireductone dioxygenase activity</note>
    </ligand>
</feature>
<comment type="catalytic activity">
    <reaction evidence="1 11">
        <text>1,2-dihydroxy-5-(methylsulfanyl)pent-1-en-3-one + O2 = 4-methylsulfanyl-2-oxobutanoate + formate + 2 H(+)</text>
        <dbReference type="Rhea" id="RHEA:24504"/>
        <dbReference type="ChEBI" id="CHEBI:15378"/>
        <dbReference type="ChEBI" id="CHEBI:15379"/>
        <dbReference type="ChEBI" id="CHEBI:15740"/>
        <dbReference type="ChEBI" id="CHEBI:16723"/>
        <dbReference type="ChEBI" id="CHEBI:49252"/>
        <dbReference type="EC" id="1.13.11.54"/>
    </reaction>
</comment>
<dbReference type="EC" id="1.13.11.54" evidence="11"/>
<dbReference type="PANTHER" id="PTHR23418">
    <property type="entry name" value="ACIREDUCTONE DIOXYGENASE"/>
    <property type="match status" value="1"/>
</dbReference>
<feature type="binding site" evidence="11">
    <location>
        <position position="88"/>
    </location>
    <ligand>
        <name>Fe(2+)</name>
        <dbReference type="ChEBI" id="CHEBI:29033"/>
        <note>for iron-dependent acireductone dioxygenase activity</note>
    </ligand>
</feature>
<evidence type="ECO:0000256" key="9">
    <source>
        <dbReference type="ARBA" id="ARBA00023167"/>
    </source>
</evidence>
<comment type="pathway">
    <text evidence="11">Amino-acid biosynthesis; L-methionine biosynthesis via salvage pathway; L-methionine from S-methyl-5-thio-alpha-D-ribose 1-phosphate: step 5/6.</text>
</comment>